<evidence type="ECO:0000313" key="1">
    <source>
        <dbReference type="EMBL" id="KII62623.1"/>
    </source>
</evidence>
<reference evidence="1 2" key="1">
    <citation type="journal article" date="2014" name="Genome Biol. Evol.">
        <title>The genome of the myxosporean Thelohanellus kitauei shows adaptations to nutrient acquisition within its fish host.</title>
        <authorList>
            <person name="Yang Y."/>
            <person name="Xiong J."/>
            <person name="Zhou Z."/>
            <person name="Huo F."/>
            <person name="Miao W."/>
            <person name="Ran C."/>
            <person name="Liu Y."/>
            <person name="Zhang J."/>
            <person name="Feng J."/>
            <person name="Wang M."/>
            <person name="Wang M."/>
            <person name="Wang L."/>
            <person name="Yao B."/>
        </authorList>
    </citation>
    <scope>NUCLEOTIDE SEQUENCE [LARGE SCALE GENOMIC DNA]</scope>
    <source>
        <strain evidence="1">Wuqing</strain>
    </source>
</reference>
<gene>
    <name evidence="1" type="ORF">RF11_12567</name>
</gene>
<sequence length="111" mass="13604">MDRNFQNDVDTKSNKREPFQIKYPTTTTPIIDRTQLTMDRASEMIRVVDAYIKQRQLHKLPSIPKKHWFTLSKTSRPSRKSNVDWYRWRNIAWKQTRLRRHKYMQSTSHRV</sequence>
<dbReference type="EMBL" id="JWZT01004920">
    <property type="protein sequence ID" value="KII62623.1"/>
    <property type="molecule type" value="Genomic_DNA"/>
</dbReference>
<dbReference type="Proteomes" id="UP000031668">
    <property type="component" value="Unassembled WGS sequence"/>
</dbReference>
<evidence type="ECO:0000313" key="2">
    <source>
        <dbReference type="Proteomes" id="UP000031668"/>
    </source>
</evidence>
<keyword evidence="2" id="KW-1185">Reference proteome</keyword>
<organism evidence="1 2">
    <name type="scientific">Thelohanellus kitauei</name>
    <name type="common">Myxosporean</name>
    <dbReference type="NCBI Taxonomy" id="669202"/>
    <lineage>
        <taxon>Eukaryota</taxon>
        <taxon>Metazoa</taxon>
        <taxon>Cnidaria</taxon>
        <taxon>Myxozoa</taxon>
        <taxon>Myxosporea</taxon>
        <taxon>Bivalvulida</taxon>
        <taxon>Platysporina</taxon>
        <taxon>Myxobolidae</taxon>
        <taxon>Thelohanellus</taxon>
    </lineage>
</organism>
<dbReference type="AlphaFoldDB" id="A0A0C2IBC9"/>
<name>A0A0C2IBC9_THEKT</name>
<protein>
    <submittedName>
        <fullName evidence="1">Uncharacterized protein</fullName>
    </submittedName>
</protein>
<proteinExistence type="predicted"/>
<comment type="caution">
    <text evidence="1">The sequence shown here is derived from an EMBL/GenBank/DDBJ whole genome shotgun (WGS) entry which is preliminary data.</text>
</comment>
<accession>A0A0C2IBC9</accession>